<dbReference type="EMBL" id="AP011115">
    <property type="protein sequence ID" value="BAH50852.1"/>
    <property type="molecule type" value="Genomic_DNA"/>
</dbReference>
<dbReference type="PANTHER" id="PTHR39335:SF1">
    <property type="entry name" value="BLL4220 PROTEIN"/>
    <property type="match status" value="1"/>
</dbReference>
<protein>
    <recommendedName>
        <fullName evidence="3">Lipoprotein with Yx(FWY)xxD motif</fullName>
    </recommendedName>
</protein>
<dbReference type="Proteomes" id="UP000002212">
    <property type="component" value="Chromosome"/>
</dbReference>
<dbReference type="HOGENOM" id="CLU_053665_0_2_11"/>
<reference evidence="1 2" key="1">
    <citation type="submission" date="2009-03" db="EMBL/GenBank/DDBJ databases">
        <title>Comparison of the complete genome sequences of Rhodococcus erythropolis PR4 and Rhodococcus opacus B4.</title>
        <authorList>
            <person name="Takarada H."/>
            <person name="Sekine M."/>
            <person name="Hosoyama A."/>
            <person name="Yamada R."/>
            <person name="Fujisawa T."/>
            <person name="Omata S."/>
            <person name="Shimizu A."/>
            <person name="Tsukatani N."/>
            <person name="Tanikawa S."/>
            <person name="Fujita N."/>
            <person name="Harayama S."/>
        </authorList>
    </citation>
    <scope>NUCLEOTIDE SEQUENCE [LARGE SCALE GENOMIC DNA]</scope>
    <source>
        <strain evidence="1 2">B4</strain>
    </source>
</reference>
<dbReference type="PANTHER" id="PTHR39335">
    <property type="entry name" value="BLL4220 PROTEIN"/>
    <property type="match status" value="1"/>
</dbReference>
<dbReference type="GO" id="GO:0043448">
    <property type="term" value="P:alkane catabolic process"/>
    <property type="evidence" value="ECO:0007669"/>
    <property type="project" value="TreeGrafter"/>
</dbReference>
<proteinExistence type="predicted"/>
<evidence type="ECO:0008006" key="3">
    <source>
        <dbReference type="Google" id="ProtNLM"/>
    </source>
</evidence>
<dbReference type="STRING" id="632772.ROP_26050"/>
<organism evidence="1 2">
    <name type="scientific">Rhodococcus opacus (strain B4)</name>
    <dbReference type="NCBI Taxonomy" id="632772"/>
    <lineage>
        <taxon>Bacteria</taxon>
        <taxon>Bacillati</taxon>
        <taxon>Actinomycetota</taxon>
        <taxon>Actinomycetes</taxon>
        <taxon>Mycobacteriales</taxon>
        <taxon>Nocardiaceae</taxon>
        <taxon>Rhodococcus</taxon>
    </lineage>
</organism>
<dbReference type="Pfam" id="PF03640">
    <property type="entry name" value="Lipoprotein_15"/>
    <property type="match status" value="2"/>
</dbReference>
<evidence type="ECO:0000313" key="2">
    <source>
        <dbReference type="Proteomes" id="UP000002212"/>
    </source>
</evidence>
<dbReference type="AlphaFoldDB" id="C1B404"/>
<gene>
    <name evidence="1" type="ordered locus">ROP_26050</name>
</gene>
<dbReference type="KEGG" id="rop:ROP_26050"/>
<sequence>MFVKFSAAVNAAGRRPVLPGVVRDRRAVQRENGDLMIAKRTIVAVACAGAAVAVMSGCSQAPEAPAAAPDAAATGASGTAPTLGTRETALGTVLTDGDGFTLYRFDEDTADLVRCVGQCAEIWPPTPGAPLPHPDAVLPGTVGTTTRPDGVEQATYDGHPLYRFAKDTAPGLTSGDGVKGTWHVVTVDAAHG</sequence>
<dbReference type="PATRIC" id="fig|632772.20.peg.2723"/>
<dbReference type="InterPro" id="IPR005297">
    <property type="entry name" value="Lipoprotein_repeat"/>
</dbReference>
<accession>C1B404</accession>
<name>C1B404_RHOOB</name>
<evidence type="ECO:0000313" key="1">
    <source>
        <dbReference type="EMBL" id="BAH50852.1"/>
    </source>
</evidence>